<dbReference type="GO" id="GO:0015074">
    <property type="term" value="P:DNA integration"/>
    <property type="evidence" value="ECO:0007669"/>
    <property type="project" value="InterPro"/>
</dbReference>
<dbReference type="PANTHER" id="PTHR37984:SF13">
    <property type="entry name" value="RIBONUCLEASE H"/>
    <property type="match status" value="1"/>
</dbReference>
<evidence type="ECO:0000313" key="3">
    <source>
        <dbReference type="Ensembl" id="ENSTRUP00000068808.1"/>
    </source>
</evidence>
<dbReference type="InterPro" id="IPR001584">
    <property type="entry name" value="Integrase_cat-core"/>
</dbReference>
<dbReference type="GO" id="GO:0003676">
    <property type="term" value="F:nucleic acid binding"/>
    <property type="evidence" value="ECO:0007669"/>
    <property type="project" value="InterPro"/>
</dbReference>
<organism evidence="3 4">
    <name type="scientific">Takifugu rubripes</name>
    <name type="common">Japanese pufferfish</name>
    <name type="synonym">Fugu rubripes</name>
    <dbReference type="NCBI Taxonomy" id="31033"/>
    <lineage>
        <taxon>Eukaryota</taxon>
        <taxon>Metazoa</taxon>
        <taxon>Chordata</taxon>
        <taxon>Craniata</taxon>
        <taxon>Vertebrata</taxon>
        <taxon>Euteleostomi</taxon>
        <taxon>Actinopterygii</taxon>
        <taxon>Neopterygii</taxon>
        <taxon>Teleostei</taxon>
        <taxon>Neoteleostei</taxon>
        <taxon>Acanthomorphata</taxon>
        <taxon>Eupercaria</taxon>
        <taxon>Tetraodontiformes</taxon>
        <taxon>Tetradontoidea</taxon>
        <taxon>Tetraodontidae</taxon>
        <taxon>Takifugu</taxon>
    </lineage>
</organism>
<feature type="compositionally biased region" description="Basic and acidic residues" evidence="1">
    <location>
        <begin position="202"/>
        <end position="214"/>
    </location>
</feature>
<dbReference type="Ensembl" id="ENSTRUT00000087412.1">
    <property type="protein sequence ID" value="ENSTRUP00000068808.1"/>
    <property type="gene ID" value="ENSTRUG00000031471.1"/>
</dbReference>
<feature type="region of interest" description="Disordered" evidence="1">
    <location>
        <begin position="202"/>
        <end position="230"/>
    </location>
</feature>
<dbReference type="Ensembl" id="ENSTRUT00000083645.1">
    <property type="protein sequence ID" value="ENSTRUP00000064118.1"/>
    <property type="gene ID" value="ENSTRUG00000032000.1"/>
</dbReference>
<proteinExistence type="predicted"/>
<dbReference type="Gene3D" id="3.30.420.10">
    <property type="entry name" value="Ribonuclease H-like superfamily/Ribonuclease H"/>
    <property type="match status" value="1"/>
</dbReference>
<dbReference type="PROSITE" id="PS50994">
    <property type="entry name" value="INTEGRASE"/>
    <property type="match status" value="1"/>
</dbReference>
<name>A0A674N529_TAKRU</name>
<dbReference type="Pfam" id="PF00665">
    <property type="entry name" value="rve"/>
    <property type="match status" value="1"/>
</dbReference>
<feature type="compositionally biased region" description="Polar residues" evidence="1">
    <location>
        <begin position="215"/>
        <end position="230"/>
    </location>
</feature>
<evidence type="ECO:0000256" key="1">
    <source>
        <dbReference type="SAM" id="MobiDB-lite"/>
    </source>
</evidence>
<dbReference type="SUPFAM" id="SSF53098">
    <property type="entry name" value="Ribonuclease H-like"/>
    <property type="match status" value="1"/>
</dbReference>
<evidence type="ECO:0000259" key="2">
    <source>
        <dbReference type="PROSITE" id="PS50994"/>
    </source>
</evidence>
<dbReference type="InterPro" id="IPR012337">
    <property type="entry name" value="RNaseH-like_sf"/>
</dbReference>
<sequence length="292" mass="32988">MDVYPVNSATSTTTIECLRTSFSNHGLPELIVSDNGTCFTSTEFKEFLKKNGIRHVTSAPYHAASNGLAERAVQTFKRMMKKCPEGTLTAKVARVLFSYRVTPHTTTGLSPAELLLGRKLRCTLDSIHPNLSRKVMKKQEQQTKDHNKKAKERWFKTGDSVLIQNFSFGPKWIPGLIESVTGPVSYKVMLGDGRVVRRHVDQIHTHHRRPEERNNLPQTASMTLSQTDQGSEAWLEAEEVVLSEEKLEEPATTEAVGSSETEQRTVTTPTPLRRHSRREIKLPSYLKDFKLD</sequence>
<dbReference type="OMA" id="HESMWIP"/>
<reference evidence="3" key="2">
    <citation type="submission" date="2025-05" db="UniProtKB">
        <authorList>
            <consortium name="Ensembl"/>
        </authorList>
    </citation>
    <scope>IDENTIFICATION</scope>
</reference>
<dbReference type="Ensembl" id="ENSTRUT00000067857.1">
    <property type="protein sequence ID" value="ENSTRUP00000065150.1"/>
    <property type="gene ID" value="ENSTRUG00000031678.1"/>
</dbReference>
<protein>
    <recommendedName>
        <fullName evidence="2">Integrase catalytic domain-containing protein</fullName>
    </recommendedName>
</protein>
<dbReference type="GeneTree" id="ENSGT00940000175143"/>
<reference evidence="3 4" key="1">
    <citation type="journal article" date="2011" name="Genome Biol. Evol.">
        <title>Integration of the genetic map and genome assembly of fugu facilitates insights into distinct features of genome evolution in teleosts and mammals.</title>
        <authorList>
            <person name="Kai W."/>
            <person name="Kikuchi K."/>
            <person name="Tohari S."/>
            <person name="Chew A.K."/>
            <person name="Tay A."/>
            <person name="Fujiwara A."/>
            <person name="Hosoya S."/>
            <person name="Suetake H."/>
            <person name="Naruse K."/>
            <person name="Brenner S."/>
            <person name="Suzuki Y."/>
            <person name="Venkatesh B."/>
        </authorList>
    </citation>
    <scope>NUCLEOTIDE SEQUENCE [LARGE SCALE GENOMIC DNA]</scope>
</reference>
<dbReference type="PANTHER" id="PTHR37984">
    <property type="entry name" value="PROTEIN CBG26694"/>
    <property type="match status" value="1"/>
</dbReference>
<dbReference type="AlphaFoldDB" id="A0A674N529"/>
<feature type="region of interest" description="Disordered" evidence="1">
    <location>
        <begin position="242"/>
        <end position="279"/>
    </location>
</feature>
<dbReference type="Proteomes" id="UP000005226">
    <property type="component" value="Chromosome 14"/>
</dbReference>
<dbReference type="InterPro" id="IPR050951">
    <property type="entry name" value="Retrovirus_Pol_polyprotein"/>
</dbReference>
<accession>A0A674N529</accession>
<feature type="domain" description="Integrase catalytic" evidence="2">
    <location>
        <begin position="1"/>
        <end position="119"/>
    </location>
</feature>
<feature type="compositionally biased region" description="Polar residues" evidence="1">
    <location>
        <begin position="255"/>
        <end position="270"/>
    </location>
</feature>
<dbReference type="InterPro" id="IPR036397">
    <property type="entry name" value="RNaseH_sf"/>
</dbReference>
<dbReference type="Proteomes" id="UP000005226">
    <property type="component" value="Chromosome 13"/>
</dbReference>
<evidence type="ECO:0000313" key="4">
    <source>
        <dbReference type="Proteomes" id="UP000005226"/>
    </source>
</evidence>
<dbReference type="Ensembl" id="ENSTRUT00000081910.1">
    <property type="protein sequence ID" value="ENSTRUP00000062992.1"/>
    <property type="gene ID" value="ENSTRUG00000031369.1"/>
</dbReference>
<keyword evidence="4" id="KW-1185">Reference proteome</keyword>
<dbReference type="Proteomes" id="UP000005226">
    <property type="component" value="Chromosome 19"/>
</dbReference>